<feature type="region of interest" description="Disordered" evidence="1">
    <location>
        <begin position="1"/>
        <end position="104"/>
    </location>
</feature>
<dbReference type="RefSeq" id="WP_284075267.1">
    <property type="nucleotide sequence ID" value="NZ_JASCTJ010000002.1"/>
</dbReference>
<feature type="compositionally biased region" description="Low complexity" evidence="1">
    <location>
        <begin position="143"/>
        <end position="157"/>
    </location>
</feature>
<protein>
    <submittedName>
        <fullName evidence="2">Uncharacterized protein</fullName>
    </submittedName>
</protein>
<organism evidence="2 3">
    <name type="scientific">Glycomyces harbinensis</name>
    <dbReference type="NCBI Taxonomy" id="58114"/>
    <lineage>
        <taxon>Bacteria</taxon>
        <taxon>Bacillati</taxon>
        <taxon>Actinomycetota</taxon>
        <taxon>Actinomycetes</taxon>
        <taxon>Glycomycetales</taxon>
        <taxon>Glycomycetaceae</taxon>
        <taxon>Glycomyces</taxon>
    </lineage>
</organism>
<feature type="region of interest" description="Disordered" evidence="1">
    <location>
        <begin position="352"/>
        <end position="371"/>
    </location>
</feature>
<dbReference type="Proteomes" id="UP000198949">
    <property type="component" value="Unassembled WGS sequence"/>
</dbReference>
<sequence length="371" mass="38849">MATTRPSGSSRKQAGPKALADHLGGIAPPSASVLTDAEPETTASGPTLFPDHLLGAIPPVPGGVAEELAGVAPPDAGGIGRGLGATRPDPRPPSDRSDPLRGPEMVAQALPFATVPSEPLREHFTKWLVRSLTQTAWKLGLAEAKAQQAEPARAAPETKPGPEPRQTREPSGPTATTKAAAERTAEPVNPPEGSVAKRRRKPPSAPRTKPRQAAPPPAPTHLRGPLTAPETPAASGGQSTSPRPQFVQRGDPTVWITNAFLRSRGWTGAAIRDFLPEPEGLKPNPRFAATGAPMPVWRPETVAAAEKTADWRAWLERSLRRRQTTLAALAASEDADFRVRLEIATQAIEACGGSANAGPTDRATGVEKGGE</sequence>
<reference evidence="3" key="1">
    <citation type="submission" date="2016-10" db="EMBL/GenBank/DDBJ databases">
        <authorList>
            <person name="Varghese N."/>
            <person name="Submissions S."/>
        </authorList>
    </citation>
    <scope>NUCLEOTIDE SEQUENCE [LARGE SCALE GENOMIC DNA]</scope>
    <source>
        <strain evidence="3">CGMCC 4.3516</strain>
    </source>
</reference>
<feature type="compositionally biased region" description="Polar residues" evidence="1">
    <location>
        <begin position="1"/>
        <end position="12"/>
    </location>
</feature>
<name>A0A1G6Y984_9ACTN</name>
<dbReference type="EMBL" id="FNAD01000008">
    <property type="protein sequence ID" value="SDD86297.1"/>
    <property type="molecule type" value="Genomic_DNA"/>
</dbReference>
<feature type="compositionally biased region" description="Basic and acidic residues" evidence="1">
    <location>
        <begin position="88"/>
        <end position="101"/>
    </location>
</feature>
<feature type="region of interest" description="Disordered" evidence="1">
    <location>
        <begin position="143"/>
        <end position="251"/>
    </location>
</feature>
<proteinExistence type="predicted"/>
<evidence type="ECO:0000313" key="2">
    <source>
        <dbReference type="EMBL" id="SDD86297.1"/>
    </source>
</evidence>
<evidence type="ECO:0000256" key="1">
    <source>
        <dbReference type="SAM" id="MobiDB-lite"/>
    </source>
</evidence>
<accession>A0A1G6Y984</accession>
<dbReference type="AlphaFoldDB" id="A0A1G6Y984"/>
<keyword evidence="3" id="KW-1185">Reference proteome</keyword>
<dbReference type="STRING" id="58114.SAMN05216270_108178"/>
<evidence type="ECO:0000313" key="3">
    <source>
        <dbReference type="Proteomes" id="UP000198949"/>
    </source>
</evidence>
<gene>
    <name evidence="2" type="ORF">SAMN05216270_108178</name>
</gene>